<dbReference type="RefSeq" id="WP_147498841.1">
    <property type="nucleotide sequence ID" value="NZ_VOAV01000015.1"/>
</dbReference>
<dbReference type="Proteomes" id="UP000321599">
    <property type="component" value="Unassembled WGS sequence"/>
</dbReference>
<gene>
    <name evidence="1" type="ORF">XK09_03745</name>
</gene>
<protein>
    <submittedName>
        <fullName evidence="1">Uncharacterized protein</fullName>
    </submittedName>
</protein>
<comment type="caution">
    <text evidence="1">The sequence shown here is derived from an EMBL/GenBank/DDBJ whole genome shotgun (WGS) entry which is preliminary data.</text>
</comment>
<keyword evidence="2" id="KW-1185">Reference proteome</keyword>
<reference evidence="1 2" key="1">
    <citation type="submission" date="2019-07" db="EMBL/GenBank/DDBJ databases">
        <title>Rapid identification of Enteric Bacteria from Whole Genome Sequences (WGS) using Average Nucleotide Identity (ANI).</title>
        <authorList>
            <person name="Lane C."/>
        </authorList>
    </citation>
    <scope>NUCLEOTIDE SEQUENCE [LARGE SCALE GENOMIC DNA]</scope>
    <source>
        <strain evidence="1 2">2013D-9588</strain>
    </source>
</reference>
<organism evidence="1 2">
    <name type="scientific">Campylobacter lanienae</name>
    <dbReference type="NCBI Taxonomy" id="75658"/>
    <lineage>
        <taxon>Bacteria</taxon>
        <taxon>Pseudomonadati</taxon>
        <taxon>Campylobacterota</taxon>
        <taxon>Epsilonproteobacteria</taxon>
        <taxon>Campylobacterales</taxon>
        <taxon>Campylobacteraceae</taxon>
        <taxon>Campylobacter</taxon>
    </lineage>
</organism>
<name>A0ABY3GA18_9BACT</name>
<evidence type="ECO:0000313" key="1">
    <source>
        <dbReference type="EMBL" id="TWO29337.1"/>
    </source>
</evidence>
<accession>A0ABY3GA18</accession>
<sequence>MNLHSFASGCWVMIDVNYLKNINLRFLDIHAEDNYFGIVLFAKADKITILPKKLYSYTIRKDSTINYGGKINSLVPSRLKQYLKYFYDNPMIFSKYYRCGGAAVMLSSAIKDFKNNKNTYKFLEKTFLNRYCMLALNLSNFSNDPLGYKRYLPIAKKYAKEHNIGAFALVQSSVYYWIGLILISSKISFSYFLKTPLYIYQILKDKSYTKKYEFDIDNYWDRNYALRVLKHRSYKLGILISKIY</sequence>
<proteinExistence type="predicted"/>
<dbReference type="EMBL" id="VOAV01000015">
    <property type="protein sequence ID" value="TWO29337.1"/>
    <property type="molecule type" value="Genomic_DNA"/>
</dbReference>
<evidence type="ECO:0000313" key="2">
    <source>
        <dbReference type="Proteomes" id="UP000321599"/>
    </source>
</evidence>